<keyword evidence="4" id="KW-0653">Protein transport</keyword>
<dbReference type="PROSITE" id="PS50176">
    <property type="entry name" value="ARM_REPEAT"/>
    <property type="match status" value="1"/>
</dbReference>
<protein>
    <recommendedName>
        <fullName evidence="6">Disease resistance protein At4g27190-like leucine-rich repeats domain-containing protein</fullName>
    </recommendedName>
</protein>
<dbReference type="InterPro" id="IPR032675">
    <property type="entry name" value="LRR_dom_sf"/>
</dbReference>
<evidence type="ECO:0000256" key="3">
    <source>
        <dbReference type="ARBA" id="ARBA00022737"/>
    </source>
</evidence>
<reference evidence="7 8" key="1">
    <citation type="journal article" date="2017" name="Front. Genet.">
        <title>Draft sequencing of the heterozygous diploid genome of Satsuma (Citrus unshiu Marc.) using a hybrid assembly approach.</title>
        <authorList>
            <person name="Shimizu T."/>
            <person name="Tanizawa Y."/>
            <person name="Mochizuki T."/>
            <person name="Nagasaki H."/>
            <person name="Yoshioka T."/>
            <person name="Toyoda A."/>
            <person name="Fujiyama A."/>
            <person name="Kaminuma E."/>
            <person name="Nakamura Y."/>
        </authorList>
    </citation>
    <scope>NUCLEOTIDE SEQUENCE [LARGE SCALE GENOMIC DNA]</scope>
    <source>
        <strain evidence="8">cv. Miyagawa wase</strain>
    </source>
</reference>
<dbReference type="SUPFAM" id="SSF52047">
    <property type="entry name" value="RNI-like"/>
    <property type="match status" value="1"/>
</dbReference>
<dbReference type="InterPro" id="IPR011989">
    <property type="entry name" value="ARM-like"/>
</dbReference>
<evidence type="ECO:0000313" key="7">
    <source>
        <dbReference type="EMBL" id="GAY68667.1"/>
    </source>
</evidence>
<evidence type="ECO:0000256" key="5">
    <source>
        <dbReference type="PROSITE-ProRule" id="PRU00259"/>
    </source>
</evidence>
<dbReference type="Pfam" id="PF23247">
    <property type="entry name" value="LRR_RPS2"/>
    <property type="match status" value="1"/>
</dbReference>
<comment type="caution">
    <text evidence="7">The sequence shown here is derived from an EMBL/GenBank/DDBJ whole genome shotgun (WGS) entry which is preliminary data.</text>
</comment>
<dbReference type="PANTHER" id="PTHR23316">
    <property type="entry name" value="IMPORTIN ALPHA"/>
    <property type="match status" value="1"/>
</dbReference>
<comment type="similarity">
    <text evidence="1">Belongs to the importin alpha family.</text>
</comment>
<keyword evidence="8" id="KW-1185">Reference proteome</keyword>
<keyword evidence="2" id="KW-0813">Transport</keyword>
<evidence type="ECO:0000256" key="2">
    <source>
        <dbReference type="ARBA" id="ARBA00022448"/>
    </source>
</evidence>
<dbReference type="GO" id="GO:0015031">
    <property type="term" value="P:protein transport"/>
    <property type="evidence" value="ECO:0007669"/>
    <property type="project" value="UniProtKB-KW"/>
</dbReference>
<sequence>MYNSYFNLNECTCVLDLKILTSFCYGNYAFKFPSLERLVMDGCPSGLKNVLTSSTTKTLVRLREMKISGCNMITEIVADDDDVAKDEIIVFNELRKLTLSSLKSLTSFCSGNCAFRFPSLEILVVADCHNMKIFSRGELSTPVLLKVQLKTWDKEQSAWKDDLYTTIQQVNLKKKSFLNKRREVSIFKLSWKIFPAMVAAVWSDDNSLQLEAIDQFSKLLSVERRAPIDEVTQSSVVPHFCQAAWALSNVAFGNSENTKVVIDHGAVPIFVKLLASSSDDVREQVVSALGNVAGDSPISRDLALGEGGLIPLLSQLNEHAKLSMLRIATWALSNLSILAASRSFECI</sequence>
<dbReference type="AlphaFoldDB" id="A0A2H5QVP8"/>
<name>A0A2H5QVP8_CITUN</name>
<evidence type="ECO:0000313" key="8">
    <source>
        <dbReference type="Proteomes" id="UP000236630"/>
    </source>
</evidence>
<dbReference type="SMART" id="SM00185">
    <property type="entry name" value="ARM"/>
    <property type="match status" value="3"/>
</dbReference>
<evidence type="ECO:0000256" key="4">
    <source>
        <dbReference type="ARBA" id="ARBA00022927"/>
    </source>
</evidence>
<dbReference type="InterPro" id="IPR016024">
    <property type="entry name" value="ARM-type_fold"/>
</dbReference>
<feature type="repeat" description="ARM" evidence="5">
    <location>
        <begin position="265"/>
        <end position="293"/>
    </location>
</feature>
<dbReference type="EMBL" id="BDQV01000947">
    <property type="protein sequence ID" value="GAY68667.1"/>
    <property type="molecule type" value="Genomic_DNA"/>
</dbReference>
<organism evidence="7 8">
    <name type="scientific">Citrus unshiu</name>
    <name type="common">Satsuma mandarin</name>
    <name type="synonym">Citrus nobilis var. unshiu</name>
    <dbReference type="NCBI Taxonomy" id="55188"/>
    <lineage>
        <taxon>Eukaryota</taxon>
        <taxon>Viridiplantae</taxon>
        <taxon>Streptophyta</taxon>
        <taxon>Embryophyta</taxon>
        <taxon>Tracheophyta</taxon>
        <taxon>Spermatophyta</taxon>
        <taxon>Magnoliopsida</taxon>
        <taxon>eudicotyledons</taxon>
        <taxon>Gunneridae</taxon>
        <taxon>Pentapetalae</taxon>
        <taxon>rosids</taxon>
        <taxon>malvids</taxon>
        <taxon>Sapindales</taxon>
        <taxon>Rutaceae</taxon>
        <taxon>Aurantioideae</taxon>
        <taxon>Citrus</taxon>
    </lineage>
</organism>
<dbReference type="Gene3D" id="1.25.10.10">
    <property type="entry name" value="Leucine-rich Repeat Variant"/>
    <property type="match status" value="1"/>
</dbReference>
<dbReference type="Pfam" id="PF00514">
    <property type="entry name" value="Arm"/>
    <property type="match status" value="2"/>
</dbReference>
<proteinExistence type="inferred from homology"/>
<dbReference type="InterPro" id="IPR000225">
    <property type="entry name" value="Armadillo"/>
</dbReference>
<evidence type="ECO:0000259" key="6">
    <source>
        <dbReference type="Pfam" id="PF23247"/>
    </source>
</evidence>
<dbReference type="SUPFAM" id="SSF48371">
    <property type="entry name" value="ARM repeat"/>
    <property type="match status" value="1"/>
</dbReference>
<dbReference type="Proteomes" id="UP000236630">
    <property type="component" value="Unassembled WGS sequence"/>
</dbReference>
<accession>A0A2H5QVP8</accession>
<keyword evidence="3" id="KW-0677">Repeat</keyword>
<gene>
    <name evidence="7" type="ORF">CUMW_265930</name>
</gene>
<feature type="domain" description="Disease resistance protein At4g27190-like leucine-rich repeats" evidence="6">
    <location>
        <begin position="18"/>
        <end position="132"/>
    </location>
</feature>
<dbReference type="InterPro" id="IPR057135">
    <property type="entry name" value="At4g27190-like_LRR"/>
</dbReference>
<dbReference type="STRING" id="55188.A0A2H5QVP8"/>
<evidence type="ECO:0000256" key="1">
    <source>
        <dbReference type="ARBA" id="ARBA00010394"/>
    </source>
</evidence>
<dbReference type="Gene3D" id="3.80.10.10">
    <property type="entry name" value="Ribonuclease Inhibitor"/>
    <property type="match status" value="1"/>
</dbReference>